<dbReference type="EMBL" id="CYTW01000003">
    <property type="protein sequence ID" value="CUK03529.1"/>
    <property type="molecule type" value="Genomic_DNA"/>
</dbReference>
<dbReference type="GeneID" id="83881687"/>
<gene>
    <name evidence="1" type="ORF">PH7735_02677</name>
</gene>
<keyword evidence="2" id="KW-1185">Reference proteome</keyword>
<name>A0A0P1IBI7_9RHOB</name>
<dbReference type="Proteomes" id="UP000051870">
    <property type="component" value="Unassembled WGS sequence"/>
</dbReference>
<dbReference type="AlphaFoldDB" id="A0A0P1IBI7"/>
<reference evidence="2" key="1">
    <citation type="submission" date="2015-09" db="EMBL/GenBank/DDBJ databases">
        <authorList>
            <person name="Rodrigo-Torres Lidia"/>
            <person name="Arahal R.David."/>
        </authorList>
    </citation>
    <scope>NUCLEOTIDE SEQUENCE [LARGE SCALE GENOMIC DNA]</scope>
    <source>
        <strain evidence="2">CECT 7735</strain>
    </source>
</reference>
<dbReference type="RefSeq" id="WP_058311875.1">
    <property type="nucleotide sequence ID" value="NZ_CANLZE010000003.1"/>
</dbReference>
<sequence length="126" mass="14188">MEQICILHVRETVCVNRSRLHQLTRQLGETDAQDILCRAVEEIATRLELGHALYKKDQHQEMRKCTRSLVAIADQIGMDTLTMVAEDVVTCIDASDVVALSATQSRLLRAGQRSLEEIWALQDISV</sequence>
<evidence type="ECO:0000313" key="1">
    <source>
        <dbReference type="EMBL" id="CUK03529.1"/>
    </source>
</evidence>
<organism evidence="1 2">
    <name type="scientific">Shimia thalassica</name>
    <dbReference type="NCBI Taxonomy" id="1715693"/>
    <lineage>
        <taxon>Bacteria</taxon>
        <taxon>Pseudomonadati</taxon>
        <taxon>Pseudomonadota</taxon>
        <taxon>Alphaproteobacteria</taxon>
        <taxon>Rhodobacterales</taxon>
        <taxon>Roseobacteraceae</taxon>
    </lineage>
</organism>
<dbReference type="STRING" id="1715693.PH7735_02677"/>
<accession>A0A0P1IBI7</accession>
<protein>
    <submittedName>
        <fullName evidence="1">Uncharacterized protein</fullName>
    </submittedName>
</protein>
<proteinExistence type="predicted"/>
<evidence type="ECO:0000313" key="2">
    <source>
        <dbReference type="Proteomes" id="UP000051870"/>
    </source>
</evidence>